<keyword evidence="2" id="KW-0175">Coiled coil</keyword>
<name>A0A168RGI7_ABSGL</name>
<evidence type="ECO:0000259" key="4">
    <source>
        <dbReference type="PROSITE" id="PS50086"/>
    </source>
</evidence>
<dbReference type="GO" id="GO:0031267">
    <property type="term" value="F:small GTPase binding"/>
    <property type="evidence" value="ECO:0007669"/>
    <property type="project" value="TreeGrafter"/>
</dbReference>
<dbReference type="STRING" id="4829.A0A168RGI7"/>
<keyword evidence="6" id="KW-1185">Reference proteome</keyword>
<evidence type="ECO:0000313" key="6">
    <source>
        <dbReference type="Proteomes" id="UP000078561"/>
    </source>
</evidence>
<dbReference type="Gene3D" id="1.10.472.80">
    <property type="entry name" value="Ypt/Rab-GAP domain of gyp1p, domain 3"/>
    <property type="match status" value="1"/>
</dbReference>
<feature type="compositionally biased region" description="Low complexity" evidence="3">
    <location>
        <begin position="48"/>
        <end position="58"/>
    </location>
</feature>
<dbReference type="FunFam" id="1.10.472.80:FF:000027">
    <property type="entry name" value="GTPase activating protein (Evi5)"/>
    <property type="match status" value="1"/>
</dbReference>
<dbReference type="InterPro" id="IPR050302">
    <property type="entry name" value="Rab_GAP_TBC_domain"/>
</dbReference>
<organism evidence="5">
    <name type="scientific">Absidia glauca</name>
    <name type="common">Pin mould</name>
    <dbReference type="NCBI Taxonomy" id="4829"/>
    <lineage>
        <taxon>Eukaryota</taxon>
        <taxon>Fungi</taxon>
        <taxon>Fungi incertae sedis</taxon>
        <taxon>Mucoromycota</taxon>
        <taxon>Mucoromycotina</taxon>
        <taxon>Mucoromycetes</taxon>
        <taxon>Mucorales</taxon>
        <taxon>Cunninghamellaceae</taxon>
        <taxon>Absidia</taxon>
    </lineage>
</organism>
<dbReference type="PROSITE" id="PS50086">
    <property type="entry name" value="TBC_RABGAP"/>
    <property type="match status" value="1"/>
</dbReference>
<sequence>MNNKNLFSANSMNRTIDSSIDMLTTGGMDFASNAYSKDAHGPNEQSRSHTATDQQTTTTRKRRSFTRYSFLAQIERQNNLLEKDLSAVYIQTGNDERYGHCSLLPSKGINDSPLPSTPICKVEDGDSSKQQDHQQLQVIDKEFWQALIQDPIHLTKKTPHLLSVKLRSGTPSHVRGLIWQAVSQSSSLHLETVYGKLSTDRSPHEAIILRDLTRTYPTIDMFKEENGPGQLALYRILVAYSLYDPHVGYCQGLAFLVGPLLMTMPESQAFCVFVRMMETYEMRSMFTLEMEGLQLRLYQFSCLLQDHLPALAAHLDKHAIHPAMYAAQWFLTLFAYTYPMELVTRIYDILFIEGAPETMMRMAISLLQHSEQTILLEHEFEDLLDCVCSRKLCAPYENDWSRAIDDAMALSNTITRRRLDELEEDYAHVQQEEATKSDQVLANRTGKFWWHKSTKHRKVLERSISNISIAGGGSITGSRRYLGNTHVSPPARNRIQSADGSHASPLLMPSSIAFRMELVTPQDSSREMSTDQLQRALDQLRKEHDRTIDELFETRMDKRDVETERDALKMTIMELERRNQTMPSFGYATMPGSVSSVGSADHQQLYLFDNSGTPENRSTSLSSMASCSDMTLGTTKARRNTTSSGSSSSDSTLFNFTPPTTTPSSLKNVSFGLCSGYETPIDDSEGDALRTELVRIKVDHFETQQQCERLAQDVEDYQSRLDMVNEGQIALVNKLVTLTSERDELLVNKKQYDDKWLDLVQENSRLTVQLQDYNTLKQKSTCEDRLLGRIYELETSLAAAKVRLAEFEASQEEQLHGNAQDDEYSDLGKADSTHTKDSALNGRDGYGTAIDGRTKETKVAGDDPVERSTSLYGRMWHAISPRSQKIGPS</sequence>
<evidence type="ECO:0000256" key="2">
    <source>
        <dbReference type="SAM" id="Coils"/>
    </source>
</evidence>
<proteinExistence type="predicted"/>
<evidence type="ECO:0000313" key="5">
    <source>
        <dbReference type="EMBL" id="SAM06851.1"/>
    </source>
</evidence>
<feature type="domain" description="Rab-GAP TBC" evidence="4">
    <location>
        <begin position="169"/>
        <end position="354"/>
    </location>
</feature>
<feature type="coiled-coil region" evidence="2">
    <location>
        <begin position="530"/>
        <end position="578"/>
    </location>
</feature>
<feature type="region of interest" description="Disordered" evidence="3">
    <location>
        <begin position="811"/>
        <end position="889"/>
    </location>
</feature>
<dbReference type="OMA" id="SIAFRME"/>
<evidence type="ECO:0000256" key="1">
    <source>
        <dbReference type="ARBA" id="ARBA00022468"/>
    </source>
</evidence>
<dbReference type="Proteomes" id="UP000078561">
    <property type="component" value="Unassembled WGS sequence"/>
</dbReference>
<dbReference type="PANTHER" id="PTHR47219:SF9">
    <property type="entry name" value="GTPASE ACTIVATING PROTEIN AND CENTROSOME-ASSOCIATED, ISOFORM B"/>
    <property type="match status" value="1"/>
</dbReference>
<feature type="coiled-coil region" evidence="2">
    <location>
        <begin position="412"/>
        <end position="439"/>
    </location>
</feature>
<gene>
    <name evidence="5" type="primary">ABSGL_12544.1 scaffold 12955</name>
</gene>
<dbReference type="EMBL" id="LT554635">
    <property type="protein sequence ID" value="SAM06851.1"/>
    <property type="molecule type" value="Genomic_DNA"/>
</dbReference>
<dbReference type="SMART" id="SM00164">
    <property type="entry name" value="TBC"/>
    <property type="match status" value="1"/>
</dbReference>
<dbReference type="OrthoDB" id="159449at2759"/>
<dbReference type="GO" id="GO:0005096">
    <property type="term" value="F:GTPase activator activity"/>
    <property type="evidence" value="ECO:0007669"/>
    <property type="project" value="UniProtKB-KW"/>
</dbReference>
<accession>A0A168RGI7</accession>
<dbReference type="Pfam" id="PF23436">
    <property type="entry name" value="RabGap-TBC_2"/>
    <property type="match status" value="1"/>
</dbReference>
<dbReference type="InterPro" id="IPR000195">
    <property type="entry name" value="Rab-GAP-TBC_dom"/>
</dbReference>
<dbReference type="SUPFAM" id="SSF47923">
    <property type="entry name" value="Ypt/Rab-GAP domain of gyp1p"/>
    <property type="match status" value="2"/>
</dbReference>
<evidence type="ECO:0000256" key="3">
    <source>
        <dbReference type="SAM" id="MobiDB-lite"/>
    </source>
</evidence>
<feature type="compositionally biased region" description="Basic and acidic residues" evidence="3">
    <location>
        <begin position="852"/>
        <end position="866"/>
    </location>
</feature>
<feature type="compositionally biased region" description="Low complexity" evidence="3">
    <location>
        <begin position="641"/>
        <end position="654"/>
    </location>
</feature>
<feature type="compositionally biased region" description="Basic and acidic residues" evidence="3">
    <location>
        <begin position="826"/>
        <end position="837"/>
    </location>
</feature>
<dbReference type="InParanoid" id="A0A168RGI7"/>
<keyword evidence="1" id="KW-0343">GTPase activation</keyword>
<protein>
    <recommendedName>
        <fullName evidence="4">Rab-GAP TBC domain-containing protein</fullName>
    </recommendedName>
</protein>
<dbReference type="FunFam" id="1.10.8.270:FF:000001">
    <property type="entry name" value="TBC1 domain family member 1"/>
    <property type="match status" value="1"/>
</dbReference>
<dbReference type="InterPro" id="IPR035969">
    <property type="entry name" value="Rab-GAP_TBC_sf"/>
</dbReference>
<dbReference type="Gene3D" id="1.10.8.270">
    <property type="entry name" value="putative rabgap domain of human tbc1 domain family member 14 like domains"/>
    <property type="match status" value="1"/>
</dbReference>
<reference evidence="5" key="1">
    <citation type="submission" date="2016-04" db="EMBL/GenBank/DDBJ databases">
        <authorList>
            <person name="Evans L.H."/>
            <person name="Alamgir A."/>
            <person name="Owens N."/>
            <person name="Weber N.D."/>
            <person name="Virtaneva K."/>
            <person name="Barbian K."/>
            <person name="Babar A."/>
            <person name="Rosenke K."/>
        </authorList>
    </citation>
    <scope>NUCLEOTIDE SEQUENCE [LARGE SCALE GENOMIC DNA]</scope>
    <source>
        <strain evidence="5">CBS 101.48</strain>
    </source>
</reference>
<dbReference type="AlphaFoldDB" id="A0A168RGI7"/>
<feature type="region of interest" description="Disordered" evidence="3">
    <location>
        <begin position="33"/>
        <end position="62"/>
    </location>
</feature>
<feature type="region of interest" description="Disordered" evidence="3">
    <location>
        <begin position="635"/>
        <end position="654"/>
    </location>
</feature>
<dbReference type="PANTHER" id="PTHR47219">
    <property type="entry name" value="RAB GTPASE-ACTIVATING PROTEIN 1-LIKE"/>
    <property type="match status" value="1"/>
</dbReference>